<dbReference type="AlphaFoldDB" id="D8KC80"/>
<dbReference type="Proteomes" id="UP000000393">
    <property type="component" value="Chromosome"/>
</dbReference>
<keyword evidence="9" id="KW-1185">Reference proteome</keyword>
<keyword evidence="4 7" id="KW-0812">Transmembrane</keyword>
<reference evidence="8 9" key="1">
    <citation type="submission" date="2010-06" db="EMBL/GenBank/DDBJ databases">
        <title>Complete sequence of chromosome of Nitrosococcus watsoni C-113.</title>
        <authorList>
            <consortium name="US DOE Joint Genome Institute"/>
            <person name="Lucas S."/>
            <person name="Copeland A."/>
            <person name="Lapidus A."/>
            <person name="Cheng J.-F."/>
            <person name="Bruce D."/>
            <person name="Goodwin L."/>
            <person name="Pitluck S."/>
            <person name="Malfatti S.A."/>
            <person name="Chain P.S.G."/>
            <person name="Land M."/>
            <person name="Hauser L."/>
            <person name="Kyrpides N."/>
            <person name="Ivanova N."/>
            <person name="Cambell M.A."/>
            <person name="Heidelberg J.F."/>
            <person name="Klotz M.G."/>
            <person name="Woyke T."/>
        </authorList>
    </citation>
    <scope>NUCLEOTIDE SEQUENCE [LARGE SCALE GENOMIC DNA]</scope>
    <source>
        <strain evidence="8 9">C-113</strain>
    </source>
</reference>
<dbReference type="OrthoDB" id="280866at2"/>
<organism evidence="8 9">
    <name type="scientific">Nitrosococcus watsoni (strain C-113)</name>
    <dbReference type="NCBI Taxonomy" id="105559"/>
    <lineage>
        <taxon>Bacteria</taxon>
        <taxon>Pseudomonadati</taxon>
        <taxon>Pseudomonadota</taxon>
        <taxon>Gammaproteobacteria</taxon>
        <taxon>Chromatiales</taxon>
        <taxon>Chromatiaceae</taxon>
        <taxon>Nitrosococcus</taxon>
    </lineage>
</organism>
<keyword evidence="5 7" id="KW-1133">Transmembrane helix</keyword>
<evidence type="ECO:0000256" key="5">
    <source>
        <dbReference type="ARBA" id="ARBA00022989"/>
    </source>
</evidence>
<dbReference type="eggNOG" id="COG2259">
    <property type="taxonomic scope" value="Bacteria"/>
</dbReference>
<dbReference type="Pfam" id="PF07681">
    <property type="entry name" value="DoxX"/>
    <property type="match status" value="1"/>
</dbReference>
<feature type="transmembrane region" description="Helical" evidence="7">
    <location>
        <begin position="71"/>
        <end position="91"/>
    </location>
</feature>
<evidence type="ECO:0000256" key="1">
    <source>
        <dbReference type="ARBA" id="ARBA00004651"/>
    </source>
</evidence>
<proteinExistence type="inferred from homology"/>
<evidence type="ECO:0000256" key="2">
    <source>
        <dbReference type="ARBA" id="ARBA00006679"/>
    </source>
</evidence>
<dbReference type="InterPro" id="IPR032808">
    <property type="entry name" value="DoxX"/>
</dbReference>
<dbReference type="PANTHER" id="PTHR33452:SF1">
    <property type="entry name" value="INNER MEMBRANE PROTEIN YPHA-RELATED"/>
    <property type="match status" value="1"/>
</dbReference>
<dbReference type="InterPro" id="IPR051907">
    <property type="entry name" value="DoxX-like_oxidoreductase"/>
</dbReference>
<dbReference type="HOGENOM" id="CLU_058421_6_3_6"/>
<feature type="transmembrane region" description="Helical" evidence="7">
    <location>
        <begin position="41"/>
        <end position="59"/>
    </location>
</feature>
<dbReference type="GO" id="GO:0005886">
    <property type="term" value="C:plasma membrane"/>
    <property type="evidence" value="ECO:0007669"/>
    <property type="project" value="UniProtKB-SubCell"/>
</dbReference>
<evidence type="ECO:0000256" key="3">
    <source>
        <dbReference type="ARBA" id="ARBA00022475"/>
    </source>
</evidence>
<name>D8KC80_NITWC</name>
<feature type="transmembrane region" description="Helical" evidence="7">
    <location>
        <begin position="12"/>
        <end position="29"/>
    </location>
</feature>
<evidence type="ECO:0000256" key="6">
    <source>
        <dbReference type="ARBA" id="ARBA00023136"/>
    </source>
</evidence>
<dbReference type="EMBL" id="CP002086">
    <property type="protein sequence ID" value="ADJ29751.1"/>
    <property type="molecule type" value="Genomic_DNA"/>
</dbReference>
<sequence>MSIHWGMADDFGKLILRLTLGILVLLHGISKITHGISGIEGMLQGIGLPASIAYGVYIGEILGPILLLLGWYARLGAAIIAINMLFALFLAHRPEFFNLTPNGGWALELQGMFLLTALALILTGPGRFSLNNR</sequence>
<keyword evidence="3" id="KW-1003">Cell membrane</keyword>
<evidence type="ECO:0000313" key="9">
    <source>
        <dbReference type="Proteomes" id="UP000000393"/>
    </source>
</evidence>
<evidence type="ECO:0000256" key="4">
    <source>
        <dbReference type="ARBA" id="ARBA00022692"/>
    </source>
</evidence>
<evidence type="ECO:0000313" key="8">
    <source>
        <dbReference type="EMBL" id="ADJ29751.1"/>
    </source>
</evidence>
<evidence type="ECO:0000256" key="7">
    <source>
        <dbReference type="SAM" id="Phobius"/>
    </source>
</evidence>
<accession>D8KC80</accession>
<keyword evidence="6 7" id="KW-0472">Membrane</keyword>
<protein>
    <submittedName>
        <fullName evidence="8">DoxX family protein</fullName>
    </submittedName>
</protein>
<comment type="similarity">
    <text evidence="2">Belongs to the DoxX family.</text>
</comment>
<dbReference type="KEGG" id="nwa:Nwat_3029"/>
<dbReference type="PANTHER" id="PTHR33452">
    <property type="entry name" value="OXIDOREDUCTASE CATD-RELATED"/>
    <property type="match status" value="1"/>
</dbReference>
<dbReference type="RefSeq" id="WP_013221812.1">
    <property type="nucleotide sequence ID" value="NC_014315.1"/>
</dbReference>
<comment type="subcellular location">
    <subcellularLocation>
        <location evidence="1">Cell membrane</location>
        <topology evidence="1">Multi-pass membrane protein</topology>
    </subcellularLocation>
</comment>
<feature type="transmembrane region" description="Helical" evidence="7">
    <location>
        <begin position="111"/>
        <end position="130"/>
    </location>
</feature>
<gene>
    <name evidence="8" type="ordered locus">Nwat_3029</name>
</gene>